<dbReference type="EMBL" id="CP033972">
    <property type="protein sequence ID" value="AZG47563.1"/>
    <property type="molecule type" value="Genomic_DNA"/>
</dbReference>
<dbReference type="RefSeq" id="WP_124709900.1">
    <property type="nucleotide sequence ID" value="NZ_CP033972.1"/>
</dbReference>
<dbReference type="AlphaFoldDB" id="A0A3G8JRK6"/>
<gene>
    <name evidence="2" type="ORF">D7316_04174</name>
</gene>
<dbReference type="InterPro" id="IPR050765">
    <property type="entry name" value="Riboflavin_Biosynth_HTPR"/>
</dbReference>
<feature type="domain" description="Bacterial bifunctional deaminase-reductase C-terminal" evidence="1">
    <location>
        <begin position="3"/>
        <end position="177"/>
    </location>
</feature>
<dbReference type="PANTHER" id="PTHR38011:SF11">
    <property type="entry name" value="2,5-DIAMINO-6-RIBOSYLAMINO-4(3H)-PYRIMIDINONE 5'-PHOSPHATE REDUCTASE"/>
    <property type="match status" value="1"/>
</dbReference>
<proteinExistence type="predicted"/>
<dbReference type="PANTHER" id="PTHR38011">
    <property type="entry name" value="DIHYDROFOLATE REDUCTASE FAMILY PROTEIN (AFU_ORTHOLOGUE AFUA_8G06820)"/>
    <property type="match status" value="1"/>
</dbReference>
<accession>A0A3G8JRK6</accession>
<protein>
    <recommendedName>
        <fullName evidence="1">Bacterial bifunctional deaminase-reductase C-terminal domain-containing protein</fullName>
    </recommendedName>
</protein>
<dbReference type="Proteomes" id="UP000271469">
    <property type="component" value="Chromosome"/>
</dbReference>
<evidence type="ECO:0000259" key="1">
    <source>
        <dbReference type="Pfam" id="PF01872"/>
    </source>
</evidence>
<dbReference type="KEGG" id="gom:D7316_04174"/>
<reference evidence="2 3" key="1">
    <citation type="submission" date="2018-11" db="EMBL/GenBank/DDBJ databases">
        <title>Gordonia insulae sp. nov., isolated from an island soil.</title>
        <authorList>
            <person name="Kim Y.S."/>
            <person name="Kim S.B."/>
        </authorList>
    </citation>
    <scope>NUCLEOTIDE SEQUENCE [LARGE SCALE GENOMIC DNA]</scope>
    <source>
        <strain evidence="2 3">MMS17-SY073</strain>
    </source>
</reference>
<name>A0A3G8JRK6_9ACTN</name>
<sequence>MRKLAVTQNITLDGSIEMLESWFDPGDTTPDLIEESHRQDAEADALLVGRQTFEDFRGYWPHQTDDQTGVTDYLNTVDKYVVTSTMTDPDWANSTIIPGDSMTDGVAELKRQDGKDIVVTGSITLTHALIEAGLVDEYRLFVYPSVQGRGRRLFPDGYEVPTLDLVEAKSFGNGVALLRYTAK</sequence>
<evidence type="ECO:0000313" key="2">
    <source>
        <dbReference type="EMBL" id="AZG47563.1"/>
    </source>
</evidence>
<dbReference type="InterPro" id="IPR002734">
    <property type="entry name" value="RibDG_C"/>
</dbReference>
<dbReference type="Gene3D" id="3.40.430.10">
    <property type="entry name" value="Dihydrofolate Reductase, subunit A"/>
    <property type="match status" value="1"/>
</dbReference>
<evidence type="ECO:0000313" key="3">
    <source>
        <dbReference type="Proteomes" id="UP000271469"/>
    </source>
</evidence>
<dbReference type="SUPFAM" id="SSF53597">
    <property type="entry name" value="Dihydrofolate reductase-like"/>
    <property type="match status" value="1"/>
</dbReference>
<organism evidence="2 3">
    <name type="scientific">Gordonia insulae</name>
    <dbReference type="NCBI Taxonomy" id="2420509"/>
    <lineage>
        <taxon>Bacteria</taxon>
        <taxon>Bacillati</taxon>
        <taxon>Actinomycetota</taxon>
        <taxon>Actinomycetes</taxon>
        <taxon>Mycobacteriales</taxon>
        <taxon>Gordoniaceae</taxon>
        <taxon>Gordonia</taxon>
    </lineage>
</organism>
<dbReference type="Pfam" id="PF01872">
    <property type="entry name" value="RibD_C"/>
    <property type="match status" value="1"/>
</dbReference>
<dbReference type="GO" id="GO:0009231">
    <property type="term" value="P:riboflavin biosynthetic process"/>
    <property type="evidence" value="ECO:0007669"/>
    <property type="project" value="InterPro"/>
</dbReference>
<dbReference type="GO" id="GO:0008703">
    <property type="term" value="F:5-amino-6-(5-phosphoribosylamino)uracil reductase activity"/>
    <property type="evidence" value="ECO:0007669"/>
    <property type="project" value="InterPro"/>
</dbReference>
<dbReference type="OrthoDB" id="7949219at2"/>
<keyword evidence="3" id="KW-1185">Reference proteome</keyword>
<dbReference type="InterPro" id="IPR024072">
    <property type="entry name" value="DHFR-like_dom_sf"/>
</dbReference>